<dbReference type="InterPro" id="IPR036661">
    <property type="entry name" value="Luciferase-like_sf"/>
</dbReference>
<evidence type="ECO:0000313" key="3">
    <source>
        <dbReference type="Proteomes" id="UP000658127"/>
    </source>
</evidence>
<dbReference type="InterPro" id="IPR011251">
    <property type="entry name" value="Luciferase-like_dom"/>
</dbReference>
<dbReference type="PANTHER" id="PTHR30137:SF6">
    <property type="entry name" value="LUCIFERASE-LIKE MONOOXYGENASE"/>
    <property type="match status" value="1"/>
</dbReference>
<reference evidence="3" key="1">
    <citation type="journal article" date="2019" name="Int. J. Syst. Evol. Microbiol.">
        <title>The Global Catalogue of Microorganisms (GCM) 10K type strain sequencing project: providing services to taxonomists for standard genome sequencing and annotation.</title>
        <authorList>
            <consortium name="The Broad Institute Genomics Platform"/>
            <consortium name="The Broad Institute Genome Sequencing Center for Infectious Disease"/>
            <person name="Wu L."/>
            <person name="Ma J."/>
        </authorList>
    </citation>
    <scope>NUCLEOTIDE SEQUENCE [LARGE SCALE GENOMIC DNA]</scope>
    <source>
        <strain evidence="3">CGMCC 4.7329</strain>
    </source>
</reference>
<name>A0ABQ2KB36_9NOCA</name>
<accession>A0ABQ2KB36</accession>
<dbReference type="RefSeq" id="WP_189024673.1">
    <property type="nucleotide sequence ID" value="NZ_BMNE01000001.1"/>
</dbReference>
<gene>
    <name evidence="2" type="ORF">GCM10011610_12840</name>
</gene>
<protein>
    <recommendedName>
        <fullName evidence="1">Luciferase-like domain-containing protein</fullName>
    </recommendedName>
</protein>
<keyword evidence="3" id="KW-1185">Reference proteome</keyword>
<dbReference type="InterPro" id="IPR050766">
    <property type="entry name" value="Bact_Lucif_Oxidored"/>
</dbReference>
<evidence type="ECO:0000259" key="1">
    <source>
        <dbReference type="Pfam" id="PF00296"/>
    </source>
</evidence>
<dbReference type="PANTHER" id="PTHR30137">
    <property type="entry name" value="LUCIFERASE-LIKE MONOOXYGENASE"/>
    <property type="match status" value="1"/>
</dbReference>
<organism evidence="2 3">
    <name type="scientific">Nocardia rhizosphaerihabitans</name>
    <dbReference type="NCBI Taxonomy" id="1691570"/>
    <lineage>
        <taxon>Bacteria</taxon>
        <taxon>Bacillati</taxon>
        <taxon>Actinomycetota</taxon>
        <taxon>Actinomycetes</taxon>
        <taxon>Mycobacteriales</taxon>
        <taxon>Nocardiaceae</taxon>
        <taxon>Nocardia</taxon>
    </lineage>
</organism>
<dbReference type="Gene3D" id="3.20.20.30">
    <property type="entry name" value="Luciferase-like domain"/>
    <property type="match status" value="1"/>
</dbReference>
<evidence type="ECO:0000313" key="2">
    <source>
        <dbReference type="EMBL" id="GGN71976.1"/>
    </source>
</evidence>
<dbReference type="Proteomes" id="UP000658127">
    <property type="component" value="Unassembled WGS sequence"/>
</dbReference>
<sequence>MTGWVVHHDMRAPEFGTPAQQLYSAALEMSQWADEHGASGITLSEHHGSRDGYLPAPLTMAAAVAARTTRVNITVSALILTLRDPIATAEEAMVVDLISGGRLLLILAGGYVADECAMFGIDFERRGEVFEEKLAAFVQALTGEEFEYQGRRITVTPRAARHPRPPVLLGGFAPKRAARLADGYAPPTADLSLADTYRAESRRLGKGDGLLIWPGGPKWVFVTEDPDKAWAQIGPNVLHEANSYGEWAAAAAGGAPYAEIVDVEAVRKMGHYAVVTPEECIDLVRRQDPGSRLVFKPLVAGLDPDLGWASLRLFVDRVLPALK</sequence>
<proteinExistence type="predicted"/>
<feature type="domain" description="Luciferase-like" evidence="1">
    <location>
        <begin position="20"/>
        <end position="285"/>
    </location>
</feature>
<comment type="caution">
    <text evidence="2">The sequence shown here is derived from an EMBL/GenBank/DDBJ whole genome shotgun (WGS) entry which is preliminary data.</text>
</comment>
<dbReference type="SUPFAM" id="SSF51679">
    <property type="entry name" value="Bacterial luciferase-like"/>
    <property type="match status" value="1"/>
</dbReference>
<dbReference type="EMBL" id="BMNE01000001">
    <property type="protein sequence ID" value="GGN71976.1"/>
    <property type="molecule type" value="Genomic_DNA"/>
</dbReference>
<dbReference type="Pfam" id="PF00296">
    <property type="entry name" value="Bac_luciferase"/>
    <property type="match status" value="1"/>
</dbReference>